<evidence type="ECO:0000313" key="2">
    <source>
        <dbReference type="EMBL" id="MDA0640045.1"/>
    </source>
</evidence>
<dbReference type="Pfam" id="PF13302">
    <property type="entry name" value="Acetyltransf_3"/>
    <property type="match status" value="1"/>
</dbReference>
<dbReference type="PANTHER" id="PTHR43610:SF1">
    <property type="entry name" value="N-ACETYLTRANSFERASE DOMAIN-CONTAINING PROTEIN"/>
    <property type="match status" value="1"/>
</dbReference>
<keyword evidence="3" id="KW-1185">Reference proteome</keyword>
<accession>A0ABT4SSN3</accession>
<proteinExistence type="predicted"/>
<dbReference type="RefSeq" id="WP_271275393.1">
    <property type="nucleotide sequence ID" value="NZ_BAABFD010000011.1"/>
</dbReference>
<sequence length="183" mass="20440">MFSDKPVLTGERVTLRPVGAEHADGLFALVSDPEVRRLTGSHAAFELEACRRWCATRAGQADRLDLAIEAGGDYVGEVVLNELDEPNLSCNLRIALIGDRAFGRGYGTEAITLALDHAFRTTPLHRVGLEVFAFNDRARHVYEKLGFVEEGRLRDALRWDGEWYDSLVMSVLRPDWQARSGLL</sequence>
<evidence type="ECO:0000259" key="1">
    <source>
        <dbReference type="PROSITE" id="PS51186"/>
    </source>
</evidence>
<gene>
    <name evidence="2" type="ORF">OUY24_05400</name>
</gene>
<comment type="caution">
    <text evidence="2">The sequence shown here is derived from an EMBL/GenBank/DDBJ whole genome shotgun (WGS) entry which is preliminary data.</text>
</comment>
<feature type="domain" description="N-acetyltransferase" evidence="1">
    <location>
        <begin position="13"/>
        <end position="174"/>
    </location>
</feature>
<evidence type="ECO:0000313" key="3">
    <source>
        <dbReference type="Proteomes" id="UP001212498"/>
    </source>
</evidence>
<organism evidence="2 3">
    <name type="scientific">Nonomuraea ferruginea</name>
    <dbReference type="NCBI Taxonomy" id="46174"/>
    <lineage>
        <taxon>Bacteria</taxon>
        <taxon>Bacillati</taxon>
        <taxon>Actinomycetota</taxon>
        <taxon>Actinomycetes</taxon>
        <taxon>Streptosporangiales</taxon>
        <taxon>Streptosporangiaceae</taxon>
        <taxon>Nonomuraea</taxon>
    </lineage>
</organism>
<dbReference type="Proteomes" id="UP001212498">
    <property type="component" value="Unassembled WGS sequence"/>
</dbReference>
<name>A0ABT4SSN3_9ACTN</name>
<dbReference type="Gene3D" id="3.40.630.30">
    <property type="match status" value="1"/>
</dbReference>
<dbReference type="EMBL" id="JAPNUD010000009">
    <property type="protein sequence ID" value="MDA0640045.1"/>
    <property type="molecule type" value="Genomic_DNA"/>
</dbReference>
<dbReference type="PANTHER" id="PTHR43610">
    <property type="entry name" value="BLL6696 PROTEIN"/>
    <property type="match status" value="1"/>
</dbReference>
<dbReference type="SUPFAM" id="SSF55729">
    <property type="entry name" value="Acyl-CoA N-acyltransferases (Nat)"/>
    <property type="match status" value="1"/>
</dbReference>
<protein>
    <submittedName>
        <fullName evidence="2">GNAT family protein</fullName>
    </submittedName>
</protein>
<reference evidence="2 3" key="1">
    <citation type="submission" date="2022-11" db="EMBL/GenBank/DDBJ databases">
        <title>Nonomuraea corallina sp. nov., a new species of the genus Nonomuraea isolated from sea side sediment in Thai sea.</title>
        <authorList>
            <person name="Ngamcharungchit C."/>
            <person name="Matsumoto A."/>
            <person name="Suriyachadkun C."/>
            <person name="Panbangred W."/>
            <person name="Inahashi Y."/>
            <person name="Intra B."/>
        </authorList>
    </citation>
    <scope>NUCLEOTIDE SEQUENCE [LARGE SCALE GENOMIC DNA]</scope>
    <source>
        <strain evidence="2 3">DSM 43553</strain>
    </source>
</reference>
<dbReference type="InterPro" id="IPR016181">
    <property type="entry name" value="Acyl_CoA_acyltransferase"/>
</dbReference>
<dbReference type="PROSITE" id="PS51186">
    <property type="entry name" value="GNAT"/>
    <property type="match status" value="1"/>
</dbReference>
<dbReference type="InterPro" id="IPR000182">
    <property type="entry name" value="GNAT_dom"/>
</dbReference>